<evidence type="ECO:0000313" key="1">
    <source>
        <dbReference type="EMBL" id="KAJ8006148.1"/>
    </source>
</evidence>
<name>A0ACC2GQW8_DALPE</name>
<keyword evidence="2" id="KW-1185">Reference proteome</keyword>
<comment type="caution">
    <text evidence="1">The sequence shown here is derived from an EMBL/GenBank/DDBJ whole genome shotgun (WGS) entry which is preliminary data.</text>
</comment>
<gene>
    <name evidence="1" type="ORF">DPEC_G00125230</name>
</gene>
<protein>
    <submittedName>
        <fullName evidence="1">Uncharacterized protein</fullName>
    </submittedName>
</protein>
<organism evidence="1 2">
    <name type="scientific">Dallia pectoralis</name>
    <name type="common">Alaska blackfish</name>
    <dbReference type="NCBI Taxonomy" id="75939"/>
    <lineage>
        <taxon>Eukaryota</taxon>
        <taxon>Metazoa</taxon>
        <taxon>Chordata</taxon>
        <taxon>Craniata</taxon>
        <taxon>Vertebrata</taxon>
        <taxon>Euteleostomi</taxon>
        <taxon>Actinopterygii</taxon>
        <taxon>Neopterygii</taxon>
        <taxon>Teleostei</taxon>
        <taxon>Protacanthopterygii</taxon>
        <taxon>Esociformes</taxon>
        <taxon>Umbridae</taxon>
        <taxon>Dallia</taxon>
    </lineage>
</organism>
<accession>A0ACC2GQW8</accession>
<proteinExistence type="predicted"/>
<dbReference type="Proteomes" id="UP001157502">
    <property type="component" value="Chromosome 10"/>
</dbReference>
<dbReference type="EMBL" id="CM055737">
    <property type="protein sequence ID" value="KAJ8006148.1"/>
    <property type="molecule type" value="Genomic_DNA"/>
</dbReference>
<reference evidence="1" key="1">
    <citation type="submission" date="2021-05" db="EMBL/GenBank/DDBJ databases">
        <authorList>
            <person name="Pan Q."/>
            <person name="Jouanno E."/>
            <person name="Zahm M."/>
            <person name="Klopp C."/>
            <person name="Cabau C."/>
            <person name="Louis A."/>
            <person name="Berthelot C."/>
            <person name="Parey E."/>
            <person name="Roest Crollius H."/>
            <person name="Montfort J."/>
            <person name="Robinson-Rechavi M."/>
            <person name="Bouchez O."/>
            <person name="Lampietro C."/>
            <person name="Lopez Roques C."/>
            <person name="Donnadieu C."/>
            <person name="Postlethwait J."/>
            <person name="Bobe J."/>
            <person name="Dillon D."/>
            <person name="Chandos A."/>
            <person name="von Hippel F."/>
            <person name="Guiguen Y."/>
        </authorList>
    </citation>
    <scope>NUCLEOTIDE SEQUENCE</scope>
    <source>
        <strain evidence="1">YG-Jan2019</strain>
    </source>
</reference>
<sequence>MPLSCAFGTCVPCGSNRSVTIAEKVPVFPVHYSPGQPSHGASYKRAGDMSGSVSAQCPRRACGALWLNT</sequence>
<evidence type="ECO:0000313" key="2">
    <source>
        <dbReference type="Proteomes" id="UP001157502"/>
    </source>
</evidence>